<dbReference type="InterPro" id="IPR000261">
    <property type="entry name" value="EH_dom"/>
</dbReference>
<dbReference type="GO" id="GO:0005737">
    <property type="term" value="C:cytoplasm"/>
    <property type="evidence" value="ECO:0007669"/>
    <property type="project" value="TreeGrafter"/>
</dbReference>
<dbReference type="PROSITE" id="PS51545">
    <property type="entry name" value="PIK_HELICAL"/>
    <property type="match status" value="1"/>
</dbReference>
<dbReference type="GO" id="GO:0048015">
    <property type="term" value="P:phosphatidylinositol-mediated signaling"/>
    <property type="evidence" value="ECO:0007669"/>
    <property type="project" value="TreeGrafter"/>
</dbReference>
<dbReference type="PROSITE" id="PS50290">
    <property type="entry name" value="PI3_4_KINASE_3"/>
    <property type="match status" value="1"/>
</dbReference>
<evidence type="ECO:0000259" key="8">
    <source>
        <dbReference type="PROSITE" id="PS50031"/>
    </source>
</evidence>
<dbReference type="FunFam" id="3.30.1010.10:FF:000012">
    <property type="entry name" value="Phosphatidylinositol 4-kinase alpha 1"/>
    <property type="match status" value="1"/>
</dbReference>
<evidence type="ECO:0000313" key="11">
    <source>
        <dbReference type="EMBL" id="MBX08122.1"/>
    </source>
</evidence>
<dbReference type="InterPro" id="IPR018936">
    <property type="entry name" value="PI3/4_kinase_CS"/>
</dbReference>
<evidence type="ECO:0000256" key="6">
    <source>
        <dbReference type="ARBA" id="ARBA00023136"/>
    </source>
</evidence>
<dbReference type="InterPro" id="IPR036940">
    <property type="entry name" value="PI3/4_kinase_cat_sf"/>
</dbReference>
<reference evidence="11" key="1">
    <citation type="submission" date="2018-02" db="EMBL/GenBank/DDBJ databases">
        <title>Rhizophora mucronata_Transcriptome.</title>
        <authorList>
            <person name="Meera S.P."/>
            <person name="Sreeshan A."/>
            <person name="Augustine A."/>
        </authorList>
    </citation>
    <scope>NUCLEOTIDE SEQUENCE</scope>
    <source>
        <tissue evidence="11">Leaf</tissue>
    </source>
</reference>
<dbReference type="Pfam" id="PF00613">
    <property type="entry name" value="PI3Ka"/>
    <property type="match status" value="1"/>
</dbReference>
<dbReference type="InterPro" id="IPR045495">
    <property type="entry name" value="PI4K_N"/>
</dbReference>
<dbReference type="PANTHER" id="PTHR10048">
    <property type="entry name" value="PHOSPHATIDYLINOSITOL KINASE"/>
    <property type="match status" value="1"/>
</dbReference>
<dbReference type="Pfam" id="PF00454">
    <property type="entry name" value="PI3_PI4_kinase"/>
    <property type="match status" value="1"/>
</dbReference>
<dbReference type="Gene3D" id="1.25.40.70">
    <property type="entry name" value="Phosphatidylinositol 3-kinase, accessory domain (PIK)"/>
    <property type="match status" value="1"/>
</dbReference>
<dbReference type="SUPFAM" id="SSF56112">
    <property type="entry name" value="Protein kinase-like (PK-like)"/>
    <property type="match status" value="1"/>
</dbReference>
<feature type="compositionally biased region" description="Low complexity" evidence="7">
    <location>
        <begin position="217"/>
        <end position="238"/>
    </location>
</feature>
<dbReference type="Pfam" id="PF19274">
    <property type="entry name" value="PI4K_N"/>
    <property type="match status" value="1"/>
</dbReference>
<evidence type="ECO:0000259" key="10">
    <source>
        <dbReference type="PROSITE" id="PS51545"/>
    </source>
</evidence>
<feature type="region of interest" description="Disordered" evidence="7">
    <location>
        <begin position="189"/>
        <end position="241"/>
    </location>
</feature>
<dbReference type="SMART" id="SM00146">
    <property type="entry name" value="PI3Kc"/>
    <property type="match status" value="1"/>
</dbReference>
<comment type="subcellular location">
    <subcellularLocation>
        <location evidence="1">Membrane</location>
        <topology evidence="1">Peripheral membrane protein</topology>
        <orientation evidence="1">Cytoplasmic side</orientation>
    </subcellularLocation>
</comment>
<evidence type="ECO:0000259" key="9">
    <source>
        <dbReference type="PROSITE" id="PS50290"/>
    </source>
</evidence>
<dbReference type="InterPro" id="IPR011009">
    <property type="entry name" value="Kinase-like_dom_sf"/>
</dbReference>
<feature type="domain" description="PI3K/PI4K catalytic" evidence="9">
    <location>
        <begin position="1735"/>
        <end position="2013"/>
    </location>
</feature>
<feature type="compositionally biased region" description="Polar residues" evidence="7">
    <location>
        <begin position="205"/>
        <end position="216"/>
    </location>
</feature>
<dbReference type="FunFam" id="1.10.1070.11:FF:000012">
    <property type="entry name" value="Phosphatidylinositol 4-kinase alpha 1"/>
    <property type="match status" value="1"/>
</dbReference>
<dbReference type="InterPro" id="IPR000403">
    <property type="entry name" value="PI3/4_kinase_cat_dom"/>
</dbReference>
<evidence type="ECO:0000256" key="7">
    <source>
        <dbReference type="SAM" id="MobiDB-lite"/>
    </source>
</evidence>
<keyword evidence="6" id="KW-0472">Membrane</keyword>
<dbReference type="SMART" id="SM00145">
    <property type="entry name" value="PI3Ka"/>
    <property type="match status" value="1"/>
</dbReference>
<dbReference type="PROSITE" id="PS00915">
    <property type="entry name" value="PI3_4_KINASE_1"/>
    <property type="match status" value="1"/>
</dbReference>
<evidence type="ECO:0000256" key="4">
    <source>
        <dbReference type="ARBA" id="ARBA00022679"/>
    </source>
</evidence>
<proteinExistence type="inferred from homology"/>
<dbReference type="GO" id="GO:0004430">
    <property type="term" value="F:1-phosphatidylinositol 4-kinase activity"/>
    <property type="evidence" value="ECO:0007669"/>
    <property type="project" value="UniProtKB-EC"/>
</dbReference>
<comment type="similarity">
    <text evidence="2">Belongs to the PI3/PI4-kinase family. Type III PI4K subfamily.</text>
</comment>
<organism evidence="11">
    <name type="scientific">Rhizophora mucronata</name>
    <name type="common">Asiatic mangrove</name>
    <dbReference type="NCBI Taxonomy" id="61149"/>
    <lineage>
        <taxon>Eukaryota</taxon>
        <taxon>Viridiplantae</taxon>
        <taxon>Streptophyta</taxon>
        <taxon>Embryophyta</taxon>
        <taxon>Tracheophyta</taxon>
        <taxon>Spermatophyta</taxon>
        <taxon>Magnoliopsida</taxon>
        <taxon>eudicotyledons</taxon>
        <taxon>Gunneridae</taxon>
        <taxon>Pentapetalae</taxon>
        <taxon>rosids</taxon>
        <taxon>fabids</taxon>
        <taxon>Malpighiales</taxon>
        <taxon>Rhizophoraceae</taxon>
        <taxon>Rhizophora</taxon>
    </lineage>
</organism>
<dbReference type="InterPro" id="IPR001263">
    <property type="entry name" value="PI3K_accessory_dom"/>
</dbReference>
<feature type="domain" description="PIK helical" evidence="10">
    <location>
        <begin position="1472"/>
        <end position="1664"/>
    </location>
</feature>
<dbReference type="InterPro" id="IPR042236">
    <property type="entry name" value="PI3K_accessory_sf"/>
</dbReference>
<dbReference type="CDD" id="cd05167">
    <property type="entry name" value="PI4Kc_III_alpha"/>
    <property type="match status" value="1"/>
</dbReference>
<dbReference type="InterPro" id="IPR015433">
    <property type="entry name" value="PI3/4_kinase"/>
</dbReference>
<name>A0A2P2KQY8_RHIMU</name>
<protein>
    <recommendedName>
        <fullName evidence="3">1-phosphatidylinositol 4-kinase</fullName>
        <ecNumber evidence="3">2.7.1.67</ecNumber>
    </recommendedName>
</protein>
<dbReference type="GO" id="GO:0046854">
    <property type="term" value="P:phosphatidylinositol phosphate biosynthetic process"/>
    <property type="evidence" value="ECO:0007669"/>
    <property type="project" value="InterPro"/>
</dbReference>
<feature type="domain" description="EH" evidence="8">
    <location>
        <begin position="502"/>
        <end position="562"/>
    </location>
</feature>
<dbReference type="GO" id="GO:0005886">
    <property type="term" value="C:plasma membrane"/>
    <property type="evidence" value="ECO:0007669"/>
    <property type="project" value="TreeGrafter"/>
</dbReference>
<dbReference type="EC" id="2.7.1.67" evidence="3"/>
<evidence type="ECO:0000256" key="5">
    <source>
        <dbReference type="ARBA" id="ARBA00022777"/>
    </source>
</evidence>
<dbReference type="PANTHER" id="PTHR10048:SF15">
    <property type="entry name" value="PHOSPHATIDYLINOSITOL 4-KINASE ALPHA"/>
    <property type="match status" value="1"/>
</dbReference>
<dbReference type="EMBL" id="GGEC01027638">
    <property type="protein sequence ID" value="MBX08122.1"/>
    <property type="molecule type" value="Transcribed_RNA"/>
</dbReference>
<evidence type="ECO:0000256" key="3">
    <source>
        <dbReference type="ARBA" id="ARBA00012169"/>
    </source>
</evidence>
<keyword evidence="5 11" id="KW-0418">Kinase</keyword>
<evidence type="ECO:0000256" key="1">
    <source>
        <dbReference type="ARBA" id="ARBA00004287"/>
    </source>
</evidence>
<sequence>MEPLIELCDLVAENPAQFGDKLAWMCNRCPQPEALCAGSVRVSQSQLNAVLAVSRFLSKCPESADQRPKSVILEFLRSIPLSFSPSFWPQSYKVDSVASFFVDFFGYLQKSAQLSPDFAMDVAEFSGDVIMAAVNNNVGENLEISRAFLVSLTQNFLPVLPPDGEKLVTCLLDQFTLSVQVPASPSERIGINSEASSSQSSPISTGNHHNFNSNNEMSSPAHDSSHVSGSSSASMPSSARTMVNGSATMWRSGLDSTATNSGFNNGGGGLFRQQVASFEEESVEGLEKQEIAYKLIAHVVERVKIDSKLLEQVRFIAKKQLQSLSAFLKIRKRDWNEQGQLLKARVTAKLSVYQAAAGMKIKSLASLDADGKTSKRLVLETLALMIDAAEACLLSVWRKLRICEELFSSLLTGIAQIALTRGGQPLRVLLIRLKPLVLTACSQADTWGGSQGAMFDSIMKTTCQIIESGWTKDRAPVDTFIMGLATSIRERNDYDEQVDKEKQGVPAMQLNVIWLLADLTVAVNKSEVVDMVLPLFIESLEEGDASIPGLLRLRLLDAVSRIASLGFEKSYRETVVLMTRSYLSKLSSLGSAESKTMAPEATSERVETLPAGFLLIASGLKNTKLRSDYRHRLLSLCSDVGLAAESKSGRSGADFLGPLLPAVAEICSDFDPTLDVEPSLLKLFRNLWFYVALFGLAPPIQKIQQPAKSISTTLNSVGSMGVIALQAVGGPYMWNTQWSSAVQRIAQGTPPLVVSSVKWLEDELELNALHNPGSRRGSGNEKAAVTQRTALSTALGGRVDVAAMSTISGVKATYLLAVAFLEIIRFSSNGGLLNGGTSVTASRSSFSCVFEYLKTPNLMPAVFQCLTAIVHRAFEAAVLWLEDRITETGNEAEIRESILFAHACFLIKSMSQREEHIRDIAVNLLTQLRDKFPQILWNSSCLDFLVFSVDNDSPSAVFNDPACVATVRSLYQRIVKEWISISLSNAPCTSQGLLQEKLCKANAWQRAQRTTDVVSILTEIRIGTGKNDWTGIRTANIPAVMIAAAAASGANLKLTEAFNLEVLNTGIVSATVKCNHAGEIAGMRRLYNSIGGFQSGATLAGFGGDLQRLIFGALSQPPQTEDDSFNEMILNKFVHLLQQFVNTAEKGGEVDKSQFRDICSQATALLLSNLASDSKSNVEGFAQLLRLLCWCPAYISTSDAMETGVFIWTWLVSAAPQLGSLVLAELVDAWLWTIDTKRGLFASEIKYSGPAAKLRPQLAPGEPEPQPETDPVEQIMAHRIWLGFLIDRFEVVRHNSVEQLLLLGRLLQGTTKLPWNFSHHPAATGTFFTVMLLGLKFCSCYSQGNLQNFKTGLQLLEDRIYRACLSWFAFVPEWYDMSNVNFAQSEAQSLSLFVHYLSTEQTDATQPDSKGRSHENGSSFIDINAQQHPIWGQMENYVVGREKRKQLLLMLCQHEADRLEVWAQPANSKENISRPKISSEKWIEYARTAFSVDPCIALSLASRFPTNNPLKAEVTHLVQSHITDVRCIPEALPYFVTPKAVDEDSVLLQQLPHWAACSITQALEFLTPAYKGHPRVMAYVLRVLESYPPERVTFFMPQLVQSLRYDEERLVEGYLLRATQRSDIFAHILIWHLQGETCVPESGKDAGSGKNNSFQALLPIVRQRIIDGFTPNALDLFKREFDFFDKVTSVSGVLFHHPKTERRAVIRRELEKIEMEGEDLYLPTAPNKLVRGVRVDSGIPLQSAAKVPIMVTFNVVDRDGDHNDIKPQACIFKVGDDCRQDVLALQVIALLRDIFQAVGLKLYLFPYGVLPTGPERGVIEVVPNTRSRSQMGETTDGGLFEIFQQDFGPVGSPSFEAAREKFIISSAGYAVASLLLQPKDRHNGNLLFDNEGRLVHIDFGFILETSPGGNLRFESAHFKLSHEMTQLLDPSGVMKSETWLQFVRLCVKGYLAARRYMDGIINTVMLMLDSGLPCFSRGDPIGNLRKRFHPEMSEREAANFMIRVCVDAYNKWSTAGYDLIQYLQQGIEK</sequence>
<dbReference type="SUPFAM" id="SSF48371">
    <property type="entry name" value="ARM repeat"/>
    <property type="match status" value="2"/>
</dbReference>
<dbReference type="Gene3D" id="1.10.1070.11">
    <property type="entry name" value="Phosphatidylinositol 3-/4-kinase, catalytic domain"/>
    <property type="match status" value="1"/>
</dbReference>
<evidence type="ECO:0000256" key="2">
    <source>
        <dbReference type="ARBA" id="ARBA00006209"/>
    </source>
</evidence>
<keyword evidence="4" id="KW-0808">Transferase</keyword>
<dbReference type="Gene3D" id="3.30.1010.10">
    <property type="entry name" value="Phosphatidylinositol 3-kinase Catalytic Subunit, Chain A, domain 4"/>
    <property type="match status" value="1"/>
</dbReference>
<accession>A0A2P2KQY8</accession>
<dbReference type="PROSITE" id="PS50031">
    <property type="entry name" value="EH"/>
    <property type="match status" value="1"/>
</dbReference>
<feature type="compositionally biased region" description="Low complexity" evidence="7">
    <location>
        <begin position="193"/>
        <end position="204"/>
    </location>
</feature>
<dbReference type="InterPro" id="IPR016024">
    <property type="entry name" value="ARM-type_fold"/>
</dbReference>